<dbReference type="PRINTS" id="PR01210">
    <property type="entry name" value="GGTRANSPTASE"/>
</dbReference>
<evidence type="ECO:0000256" key="10">
    <source>
        <dbReference type="PIRSR" id="PIRSR600101-2"/>
    </source>
</evidence>
<dbReference type="NCBIfam" id="TIGR00066">
    <property type="entry name" value="g_glut_trans"/>
    <property type="match status" value="1"/>
</dbReference>
<dbReference type="InterPro" id="IPR043137">
    <property type="entry name" value="GGT_ssub_C"/>
</dbReference>
<dbReference type="GO" id="GO:0006751">
    <property type="term" value="P:glutathione catabolic process"/>
    <property type="evidence" value="ECO:0007669"/>
    <property type="project" value="UniProtKB-UniRule"/>
</dbReference>
<name>A0A1I2A7Z5_9BACT</name>
<dbReference type="UniPathway" id="UPA00204"/>
<keyword evidence="11" id="KW-0317">Glutathione biosynthesis</keyword>
<dbReference type="EC" id="2.3.2.2" evidence="11"/>
<dbReference type="GO" id="GO:0006750">
    <property type="term" value="P:glutathione biosynthetic process"/>
    <property type="evidence" value="ECO:0007669"/>
    <property type="project" value="UniProtKB-KW"/>
</dbReference>
<dbReference type="GO" id="GO:0036374">
    <property type="term" value="F:glutathione hydrolase activity"/>
    <property type="evidence" value="ECO:0007669"/>
    <property type="project" value="UniProtKB-UniRule"/>
</dbReference>
<evidence type="ECO:0000256" key="8">
    <source>
        <dbReference type="ARBA" id="ARBA00047417"/>
    </source>
</evidence>
<dbReference type="SUPFAM" id="SSF56235">
    <property type="entry name" value="N-terminal nucleophile aminohydrolases (Ntn hydrolases)"/>
    <property type="match status" value="1"/>
</dbReference>
<proteinExistence type="inferred from homology"/>
<feature type="active site" description="Nucleophile" evidence="9">
    <location>
        <position position="376"/>
    </location>
</feature>
<feature type="binding site" evidence="10">
    <location>
        <position position="418"/>
    </location>
    <ligand>
        <name>L-glutamate</name>
        <dbReference type="ChEBI" id="CHEBI:29985"/>
    </ligand>
</feature>
<gene>
    <name evidence="12" type="ORF">SAMN04488541_100128</name>
</gene>
<dbReference type="InterPro" id="IPR051792">
    <property type="entry name" value="GGT_bact"/>
</dbReference>
<evidence type="ECO:0000256" key="1">
    <source>
        <dbReference type="ARBA" id="ARBA00001049"/>
    </source>
</evidence>
<dbReference type="Gene3D" id="1.10.246.130">
    <property type="match status" value="1"/>
</dbReference>
<dbReference type="InterPro" id="IPR043138">
    <property type="entry name" value="GGT_lsub"/>
</dbReference>
<comment type="pathway">
    <text evidence="11">Sulfur metabolism; glutathione metabolism.</text>
</comment>
<protein>
    <recommendedName>
        <fullName evidence="11">Glutathione hydrolase proenzyme</fullName>
        <ecNumber evidence="11">2.3.2.2</ecNumber>
        <ecNumber evidence="11">3.4.19.13</ecNumber>
    </recommendedName>
    <component>
        <recommendedName>
            <fullName evidence="11">Glutathione hydrolase large chain</fullName>
        </recommendedName>
    </component>
    <component>
        <recommendedName>
            <fullName evidence="11">Glutathione hydrolase small chain</fullName>
        </recommendedName>
    </component>
</protein>
<keyword evidence="7 11" id="KW-0012">Acyltransferase</keyword>
<keyword evidence="13" id="KW-1185">Reference proteome</keyword>
<dbReference type="RefSeq" id="WP_177217212.1">
    <property type="nucleotide sequence ID" value="NZ_FONY01000001.1"/>
</dbReference>
<evidence type="ECO:0000313" key="13">
    <source>
        <dbReference type="Proteomes" id="UP000199513"/>
    </source>
</evidence>
<evidence type="ECO:0000256" key="6">
    <source>
        <dbReference type="ARBA" id="ARBA00023145"/>
    </source>
</evidence>
<evidence type="ECO:0000256" key="7">
    <source>
        <dbReference type="ARBA" id="ARBA00023315"/>
    </source>
</evidence>
<dbReference type="InterPro" id="IPR000101">
    <property type="entry name" value="GGT_peptidase"/>
</dbReference>
<evidence type="ECO:0000256" key="5">
    <source>
        <dbReference type="ARBA" id="ARBA00022801"/>
    </source>
</evidence>
<comment type="similarity">
    <text evidence="3 11">Belongs to the gamma-glutamyltransferase family.</text>
</comment>
<sequence length="566" mass="62460">MIKKYIYFLATLVLIFSCQPLPKKSENRGTLAKNGMVSSAHPLASQVGVEILKRGGNAADATVATFFALAVVYPVAGNIAGSAFVVYRLKNGEIGSIDGREKAPSKAHRDMFLDKDGNVIKDLSLIGHLAVGVPGSVDAMYQMHQKLGKMAWKDLIQPAIDLANNGFLLTKREAEYLNRSKEQFLKTNRYKIHVVRDDRPWQEGDKIYYKDLAKTLERIRDKGRDGFYKGETAELFAKEMEKGGGIITKQDLENYKAVWRTPVTTQYKNCKIISMPPPSSGGIALLQLMQGAENYPIKKWGLLNSQTIHIMTELERRVYADRATHLGDPDFYKVPQEMLLNPEYNKKRNASIKPTQKTPSAEIKEGNVSSIESVETTHFSVTDKEGNAFSITTTLNSYFGSKVMVEGGGFFLNNEMDDFSVKAGVPNQFGAIGGEANAIAPNKRMLSSMTPSIVEKNGKLLMVVGSPGGTTIITTVFQVILNVLEHGMTMQEAVNAKRFHHQWQPDVILMEKEAIPDSTKSRLQSMGHIIQDIGGLGKVDAILRLPNGMYEGASDLNRSDGAAIGY</sequence>
<comment type="catalytic activity">
    <reaction evidence="1 11">
        <text>an S-substituted glutathione + H2O = an S-substituted L-cysteinylglycine + L-glutamate</text>
        <dbReference type="Rhea" id="RHEA:59468"/>
        <dbReference type="ChEBI" id="CHEBI:15377"/>
        <dbReference type="ChEBI" id="CHEBI:29985"/>
        <dbReference type="ChEBI" id="CHEBI:90779"/>
        <dbReference type="ChEBI" id="CHEBI:143103"/>
        <dbReference type="EC" id="3.4.19.13"/>
    </reaction>
</comment>
<comment type="subunit">
    <text evidence="11">This enzyme consists of two polypeptide chains, which are synthesized in precursor form from a single polypeptide.</text>
</comment>
<dbReference type="EC" id="3.4.19.13" evidence="11"/>
<evidence type="ECO:0000313" key="12">
    <source>
        <dbReference type="EMBL" id="SFE38930.1"/>
    </source>
</evidence>
<dbReference type="STRING" id="1003.SAMN04488541_100128"/>
<dbReference type="Pfam" id="PF01019">
    <property type="entry name" value="G_glu_transpept"/>
    <property type="match status" value="1"/>
</dbReference>
<feature type="binding site" evidence="10">
    <location>
        <begin position="394"/>
        <end position="396"/>
    </location>
    <ligand>
        <name>L-glutamate</name>
        <dbReference type="ChEBI" id="CHEBI:29985"/>
    </ligand>
</feature>
<organism evidence="12 13">
    <name type="scientific">Thermoflexibacter ruber</name>
    <dbReference type="NCBI Taxonomy" id="1003"/>
    <lineage>
        <taxon>Bacteria</taxon>
        <taxon>Pseudomonadati</taxon>
        <taxon>Bacteroidota</taxon>
        <taxon>Cytophagia</taxon>
        <taxon>Cytophagales</taxon>
        <taxon>Thermoflexibacteraceae</taxon>
        <taxon>Thermoflexibacter</taxon>
    </lineage>
</organism>
<evidence type="ECO:0000256" key="9">
    <source>
        <dbReference type="PIRSR" id="PIRSR600101-1"/>
    </source>
</evidence>
<feature type="binding site" evidence="10">
    <location>
        <begin position="447"/>
        <end position="448"/>
    </location>
    <ligand>
        <name>L-glutamate</name>
        <dbReference type="ChEBI" id="CHEBI:29985"/>
    </ligand>
</feature>
<dbReference type="Gene3D" id="3.60.20.40">
    <property type="match status" value="1"/>
</dbReference>
<reference evidence="12 13" key="1">
    <citation type="submission" date="2016-10" db="EMBL/GenBank/DDBJ databases">
        <authorList>
            <person name="de Groot N.N."/>
        </authorList>
    </citation>
    <scope>NUCLEOTIDE SEQUENCE [LARGE SCALE GENOMIC DNA]</scope>
    <source>
        <strain>GEY</strain>
        <strain evidence="13">DSM 9560</strain>
    </source>
</reference>
<evidence type="ECO:0000256" key="3">
    <source>
        <dbReference type="ARBA" id="ARBA00009381"/>
    </source>
</evidence>
<feature type="binding site" evidence="10">
    <location>
        <position position="469"/>
    </location>
    <ligand>
        <name>L-glutamate</name>
        <dbReference type="ChEBI" id="CHEBI:29985"/>
    </ligand>
</feature>
<keyword evidence="5 11" id="KW-0378">Hydrolase</keyword>
<feature type="binding site" evidence="10">
    <location>
        <position position="100"/>
    </location>
    <ligand>
        <name>L-glutamate</name>
        <dbReference type="ChEBI" id="CHEBI:29985"/>
    </ligand>
</feature>
<evidence type="ECO:0000256" key="11">
    <source>
        <dbReference type="RuleBase" id="RU368036"/>
    </source>
</evidence>
<evidence type="ECO:0000256" key="4">
    <source>
        <dbReference type="ARBA" id="ARBA00022679"/>
    </source>
</evidence>
<comment type="catalytic activity">
    <reaction evidence="2 11">
        <text>glutathione + H2O = L-cysteinylglycine + L-glutamate</text>
        <dbReference type="Rhea" id="RHEA:28807"/>
        <dbReference type="ChEBI" id="CHEBI:15377"/>
        <dbReference type="ChEBI" id="CHEBI:29985"/>
        <dbReference type="ChEBI" id="CHEBI:57925"/>
        <dbReference type="ChEBI" id="CHEBI:61694"/>
        <dbReference type="EC" id="3.4.19.13"/>
    </reaction>
</comment>
<keyword evidence="6 11" id="KW-0865">Zymogen</keyword>
<keyword evidence="4 11" id="KW-0808">Transferase</keyword>
<dbReference type="PANTHER" id="PTHR43199">
    <property type="entry name" value="GLUTATHIONE HYDROLASE"/>
    <property type="match status" value="1"/>
</dbReference>
<comment type="catalytic activity">
    <reaction evidence="8 11">
        <text>an N-terminal (5-L-glutamyl)-[peptide] + an alpha-amino acid = 5-L-glutamyl amino acid + an N-terminal L-alpha-aminoacyl-[peptide]</text>
        <dbReference type="Rhea" id="RHEA:23904"/>
        <dbReference type="Rhea" id="RHEA-COMP:9780"/>
        <dbReference type="Rhea" id="RHEA-COMP:9795"/>
        <dbReference type="ChEBI" id="CHEBI:77644"/>
        <dbReference type="ChEBI" id="CHEBI:78597"/>
        <dbReference type="ChEBI" id="CHEBI:78599"/>
        <dbReference type="ChEBI" id="CHEBI:78608"/>
        <dbReference type="EC" id="2.3.2.2"/>
    </reaction>
</comment>
<dbReference type="EMBL" id="FONY01000001">
    <property type="protein sequence ID" value="SFE38930.1"/>
    <property type="molecule type" value="Genomic_DNA"/>
</dbReference>
<dbReference type="GO" id="GO:0103068">
    <property type="term" value="F:leukotriene C4 gamma-glutamyl transferase activity"/>
    <property type="evidence" value="ECO:0007669"/>
    <property type="project" value="UniProtKB-EC"/>
</dbReference>
<dbReference type="Proteomes" id="UP000199513">
    <property type="component" value="Unassembled WGS sequence"/>
</dbReference>
<dbReference type="InterPro" id="IPR029055">
    <property type="entry name" value="Ntn_hydrolases_N"/>
</dbReference>
<accession>A0A1I2A7Z5</accession>
<dbReference type="PANTHER" id="PTHR43199:SF1">
    <property type="entry name" value="GLUTATHIONE HYDROLASE PROENZYME"/>
    <property type="match status" value="1"/>
</dbReference>
<dbReference type="AlphaFoldDB" id="A0A1I2A7Z5"/>
<comment type="PTM">
    <text evidence="11">Cleaved by autocatalysis into a large and a small subunit.</text>
</comment>
<dbReference type="PROSITE" id="PS51257">
    <property type="entry name" value="PROKAR_LIPOPROTEIN"/>
    <property type="match status" value="1"/>
</dbReference>
<evidence type="ECO:0000256" key="2">
    <source>
        <dbReference type="ARBA" id="ARBA00001089"/>
    </source>
</evidence>